<comment type="caution">
    <text evidence="4">The sequence shown here is derived from an EMBL/GenBank/DDBJ whole genome shotgun (WGS) entry which is preliminary data.</text>
</comment>
<gene>
    <name evidence="4" type="ORF">EST38_g11651</name>
</gene>
<keyword evidence="2" id="KW-0067">ATP-binding</keyword>
<dbReference type="Gene3D" id="3.40.50.300">
    <property type="entry name" value="P-loop containing nucleotide triphosphate hydrolases"/>
    <property type="match status" value="1"/>
</dbReference>
<dbReference type="InterPro" id="IPR010488">
    <property type="entry name" value="Zeta_toxin_domain"/>
</dbReference>
<evidence type="ECO:0000313" key="5">
    <source>
        <dbReference type="Proteomes" id="UP000290288"/>
    </source>
</evidence>
<feature type="domain" description="Zeta toxin" evidence="3">
    <location>
        <begin position="36"/>
        <end position="230"/>
    </location>
</feature>
<evidence type="ECO:0000256" key="2">
    <source>
        <dbReference type="ARBA" id="ARBA00022840"/>
    </source>
</evidence>
<sequence length="316" mass="35236">MPPPPDLSHHILPESESRRIFTTEILPADLPPTLIPRQGRPLAVVIVGQTGAGKSSTAPAVLSAMTRIHRPAHLIADAYKAYHPAYLSLLASDTPANTGPATNPDARKWLIMAAAEAISRKLDVLFESACRHLDDFRELMRMLGRAEYRVEVVVMAVPAALSRLGILHRFHEKLREAASKNLPKRLKPVKIHDDSYQGLMSVAEWIDEVDFVDRVLVVRRGNMVAFSDERVEGGQLQGKVAEAIMKERERPLTAEERRFALRDLEKLEARDAEAAGEIMVLLEPLLGDKVEGYPELSLVRWDFPPLDPSKALKFEA</sequence>
<keyword evidence="5" id="KW-1185">Reference proteome</keyword>
<dbReference type="GO" id="GO:0005524">
    <property type="term" value="F:ATP binding"/>
    <property type="evidence" value="ECO:0007669"/>
    <property type="project" value="UniProtKB-KW"/>
</dbReference>
<proteinExistence type="predicted"/>
<dbReference type="EMBL" id="SDEE01000745">
    <property type="protein sequence ID" value="RXW14203.1"/>
    <property type="molecule type" value="Genomic_DNA"/>
</dbReference>
<evidence type="ECO:0000259" key="3">
    <source>
        <dbReference type="Pfam" id="PF06414"/>
    </source>
</evidence>
<organism evidence="4 5">
    <name type="scientific">Candolleomyces aberdarensis</name>
    <dbReference type="NCBI Taxonomy" id="2316362"/>
    <lineage>
        <taxon>Eukaryota</taxon>
        <taxon>Fungi</taxon>
        <taxon>Dikarya</taxon>
        <taxon>Basidiomycota</taxon>
        <taxon>Agaricomycotina</taxon>
        <taxon>Agaricomycetes</taxon>
        <taxon>Agaricomycetidae</taxon>
        <taxon>Agaricales</taxon>
        <taxon>Agaricineae</taxon>
        <taxon>Psathyrellaceae</taxon>
        <taxon>Candolleomyces</taxon>
    </lineage>
</organism>
<dbReference type="InterPro" id="IPR027417">
    <property type="entry name" value="P-loop_NTPase"/>
</dbReference>
<dbReference type="Pfam" id="PF06414">
    <property type="entry name" value="Zeta_toxin"/>
    <property type="match status" value="1"/>
</dbReference>
<reference evidence="4 5" key="1">
    <citation type="submission" date="2019-01" db="EMBL/GenBank/DDBJ databases">
        <title>Draft genome sequence of Psathyrella aberdarensis IHI B618.</title>
        <authorList>
            <person name="Buettner E."/>
            <person name="Kellner H."/>
        </authorList>
    </citation>
    <scope>NUCLEOTIDE SEQUENCE [LARGE SCALE GENOMIC DNA]</scope>
    <source>
        <strain evidence="4 5">IHI B618</strain>
    </source>
</reference>
<dbReference type="OrthoDB" id="2881954at2759"/>
<dbReference type="Proteomes" id="UP000290288">
    <property type="component" value="Unassembled WGS sequence"/>
</dbReference>
<protein>
    <recommendedName>
        <fullName evidence="3">Zeta toxin domain-containing protein</fullName>
    </recommendedName>
</protein>
<accession>A0A4Q2D4B7</accession>
<dbReference type="GO" id="GO:0016301">
    <property type="term" value="F:kinase activity"/>
    <property type="evidence" value="ECO:0007669"/>
    <property type="project" value="InterPro"/>
</dbReference>
<dbReference type="SUPFAM" id="SSF52540">
    <property type="entry name" value="P-loop containing nucleoside triphosphate hydrolases"/>
    <property type="match status" value="1"/>
</dbReference>
<evidence type="ECO:0000313" key="4">
    <source>
        <dbReference type="EMBL" id="RXW14203.1"/>
    </source>
</evidence>
<name>A0A4Q2D4B7_9AGAR</name>
<dbReference type="AlphaFoldDB" id="A0A4Q2D4B7"/>
<keyword evidence="1" id="KW-0547">Nucleotide-binding</keyword>
<evidence type="ECO:0000256" key="1">
    <source>
        <dbReference type="ARBA" id="ARBA00022741"/>
    </source>
</evidence>